<feature type="transmembrane region" description="Helical" evidence="8">
    <location>
        <begin position="64"/>
        <end position="89"/>
    </location>
</feature>
<sequence>MASVSARKRNDQNSEVYVDSSSDEVTVVKVATSLILGVVFGIAVEKGRVFEPDIIVNQMLFNKFVMLKMFLSATLSGMFCLSLMSMIPATRKKYLAAKRNFASCLKEKSYTTVMIGAALLGAGMSVAGTCPGLVLAQVGAGTTNAGGSSSYCTIVSTMLYYRSVKKFSPYLYKFQSGMSNWWQVLYISGAIGGAALSSMMSGSFGITHGVSVVEALLGGFLIVFGARLAGGCTSGHGLSGMGLLNLLSVAGVVAMFAGGIFTAMNKLILVHLLKSLF</sequence>
<evidence type="ECO:0000256" key="4">
    <source>
        <dbReference type="ARBA" id="ARBA00022519"/>
    </source>
</evidence>
<name>A0ABQ9EWD2_TEGGR</name>
<keyword evidence="7 8" id="KW-0472">Membrane</keyword>
<feature type="transmembrane region" description="Helical" evidence="8">
    <location>
        <begin position="181"/>
        <end position="200"/>
    </location>
</feature>
<dbReference type="PANTHER" id="PTHR30574:SF1">
    <property type="entry name" value="SULPHUR TRANSPORT DOMAIN-CONTAINING PROTEIN"/>
    <property type="match status" value="1"/>
</dbReference>
<feature type="transmembrane region" description="Helical" evidence="8">
    <location>
        <begin position="110"/>
        <end position="136"/>
    </location>
</feature>
<feature type="transmembrane region" description="Helical" evidence="8">
    <location>
        <begin position="206"/>
        <end position="230"/>
    </location>
</feature>
<dbReference type="InterPro" id="IPR007272">
    <property type="entry name" value="Sulf_transp_TsuA/YedE"/>
</dbReference>
<feature type="transmembrane region" description="Helical" evidence="8">
    <location>
        <begin position="242"/>
        <end position="264"/>
    </location>
</feature>
<evidence type="ECO:0000256" key="8">
    <source>
        <dbReference type="SAM" id="Phobius"/>
    </source>
</evidence>
<evidence type="ECO:0000313" key="9">
    <source>
        <dbReference type="EMBL" id="KAJ8308276.1"/>
    </source>
</evidence>
<dbReference type="PANTHER" id="PTHR30574">
    <property type="entry name" value="INNER MEMBRANE PROTEIN YEDE"/>
    <property type="match status" value="1"/>
</dbReference>
<keyword evidence="10" id="KW-1185">Reference proteome</keyword>
<comment type="subcellular location">
    <subcellularLocation>
        <location evidence="1">Cell inner membrane</location>
        <topology evidence="1">Multi-pass membrane protein</topology>
    </subcellularLocation>
</comment>
<keyword evidence="5 8" id="KW-0812">Transmembrane</keyword>
<proteinExistence type="predicted"/>
<gene>
    <name evidence="9" type="ORF">KUTeg_013150</name>
</gene>
<dbReference type="EMBL" id="JARBDR010000657">
    <property type="protein sequence ID" value="KAJ8308276.1"/>
    <property type="molecule type" value="Genomic_DNA"/>
</dbReference>
<dbReference type="Pfam" id="PF04143">
    <property type="entry name" value="Sulf_transp"/>
    <property type="match status" value="2"/>
</dbReference>
<evidence type="ECO:0008006" key="11">
    <source>
        <dbReference type="Google" id="ProtNLM"/>
    </source>
</evidence>
<keyword evidence="2" id="KW-0813">Transport</keyword>
<dbReference type="Proteomes" id="UP001217089">
    <property type="component" value="Unassembled WGS sequence"/>
</dbReference>
<evidence type="ECO:0000256" key="7">
    <source>
        <dbReference type="ARBA" id="ARBA00023136"/>
    </source>
</evidence>
<accession>A0ABQ9EWD2</accession>
<comment type="caution">
    <text evidence="9">The sequence shown here is derived from an EMBL/GenBank/DDBJ whole genome shotgun (WGS) entry which is preliminary data.</text>
</comment>
<evidence type="ECO:0000256" key="1">
    <source>
        <dbReference type="ARBA" id="ARBA00004429"/>
    </source>
</evidence>
<evidence type="ECO:0000256" key="3">
    <source>
        <dbReference type="ARBA" id="ARBA00022475"/>
    </source>
</evidence>
<evidence type="ECO:0000256" key="5">
    <source>
        <dbReference type="ARBA" id="ARBA00022692"/>
    </source>
</evidence>
<evidence type="ECO:0000256" key="6">
    <source>
        <dbReference type="ARBA" id="ARBA00022989"/>
    </source>
</evidence>
<keyword evidence="3" id="KW-1003">Cell membrane</keyword>
<evidence type="ECO:0000256" key="2">
    <source>
        <dbReference type="ARBA" id="ARBA00022448"/>
    </source>
</evidence>
<keyword evidence="4" id="KW-0997">Cell inner membrane</keyword>
<reference evidence="9 10" key="1">
    <citation type="submission" date="2022-12" db="EMBL/GenBank/DDBJ databases">
        <title>Chromosome-level genome of Tegillarca granosa.</title>
        <authorList>
            <person name="Kim J."/>
        </authorList>
    </citation>
    <scope>NUCLEOTIDE SEQUENCE [LARGE SCALE GENOMIC DNA]</scope>
    <source>
        <strain evidence="9">Teg-2019</strain>
        <tissue evidence="9">Adductor muscle</tissue>
    </source>
</reference>
<feature type="transmembrane region" description="Helical" evidence="8">
    <location>
        <begin position="142"/>
        <end position="161"/>
    </location>
</feature>
<keyword evidence="6 8" id="KW-1133">Transmembrane helix</keyword>
<organism evidence="9 10">
    <name type="scientific">Tegillarca granosa</name>
    <name type="common">Malaysian cockle</name>
    <name type="synonym">Anadara granosa</name>
    <dbReference type="NCBI Taxonomy" id="220873"/>
    <lineage>
        <taxon>Eukaryota</taxon>
        <taxon>Metazoa</taxon>
        <taxon>Spiralia</taxon>
        <taxon>Lophotrochozoa</taxon>
        <taxon>Mollusca</taxon>
        <taxon>Bivalvia</taxon>
        <taxon>Autobranchia</taxon>
        <taxon>Pteriomorphia</taxon>
        <taxon>Arcoida</taxon>
        <taxon>Arcoidea</taxon>
        <taxon>Arcidae</taxon>
        <taxon>Tegillarca</taxon>
    </lineage>
</organism>
<evidence type="ECO:0000313" key="10">
    <source>
        <dbReference type="Proteomes" id="UP001217089"/>
    </source>
</evidence>
<feature type="transmembrane region" description="Helical" evidence="8">
    <location>
        <begin position="26"/>
        <end position="44"/>
    </location>
</feature>
<protein>
    <recommendedName>
        <fullName evidence="11">Sulphur transport domain-containing protein</fullName>
    </recommendedName>
</protein>